<dbReference type="Gene3D" id="2.40.10.120">
    <property type="match status" value="1"/>
</dbReference>
<dbReference type="InterPro" id="IPR001940">
    <property type="entry name" value="Peptidase_S1C"/>
</dbReference>
<reference evidence="1" key="1">
    <citation type="journal article" date="2015" name="Nature">
        <title>Complex archaea that bridge the gap between prokaryotes and eukaryotes.</title>
        <authorList>
            <person name="Spang A."/>
            <person name="Saw J.H."/>
            <person name="Jorgensen S.L."/>
            <person name="Zaremba-Niedzwiedzka K."/>
            <person name="Martijn J."/>
            <person name="Lind A.E."/>
            <person name="van Eijk R."/>
            <person name="Schleper C."/>
            <person name="Guy L."/>
            <person name="Ettema T.J."/>
        </authorList>
    </citation>
    <scope>NUCLEOTIDE SEQUENCE</scope>
</reference>
<evidence type="ECO:0000313" key="1">
    <source>
        <dbReference type="EMBL" id="KKN53872.1"/>
    </source>
</evidence>
<proteinExistence type="predicted"/>
<protein>
    <recommendedName>
        <fullName evidence="2">Serine protease</fullName>
    </recommendedName>
</protein>
<dbReference type="PRINTS" id="PR00834">
    <property type="entry name" value="PROTEASES2C"/>
</dbReference>
<dbReference type="Pfam" id="PF13365">
    <property type="entry name" value="Trypsin_2"/>
    <property type="match status" value="1"/>
</dbReference>
<dbReference type="PROSITE" id="PS51257">
    <property type="entry name" value="PROKAR_LIPOPROTEIN"/>
    <property type="match status" value="1"/>
</dbReference>
<gene>
    <name evidence="1" type="ORF">LCGC14_0598310</name>
</gene>
<dbReference type="PANTHER" id="PTHR43019">
    <property type="entry name" value="SERINE ENDOPROTEASE DEGS"/>
    <property type="match status" value="1"/>
</dbReference>
<evidence type="ECO:0008006" key="2">
    <source>
        <dbReference type="Google" id="ProtNLM"/>
    </source>
</evidence>
<sequence>MKKWILSVLILIFLFAGCSLNRKPSLYENMVNASVAIRNDYGFGSGVFIDDNVVLTAAHVLEQPDLIVELVDGTVLEVDDFYIDNKEDVGFIFINANELCIAKITASPGDIGDIGDTVYLVGSPHEPSLKFTITKGILSHLSRDIWEWKDLLQTDAEGAFGSSGGPLYDSEGRVIGVCVAGPIPGGGVTLCESAKSILEAYERCMNAR</sequence>
<organism evidence="1">
    <name type="scientific">marine sediment metagenome</name>
    <dbReference type="NCBI Taxonomy" id="412755"/>
    <lineage>
        <taxon>unclassified sequences</taxon>
        <taxon>metagenomes</taxon>
        <taxon>ecological metagenomes</taxon>
    </lineage>
</organism>
<dbReference type="SUPFAM" id="SSF50494">
    <property type="entry name" value="Trypsin-like serine proteases"/>
    <property type="match status" value="1"/>
</dbReference>
<accession>A0A0F9RV80</accession>
<dbReference type="InterPro" id="IPR009003">
    <property type="entry name" value="Peptidase_S1_PA"/>
</dbReference>
<dbReference type="AlphaFoldDB" id="A0A0F9RV80"/>
<dbReference type="GO" id="GO:0006508">
    <property type="term" value="P:proteolysis"/>
    <property type="evidence" value="ECO:0007669"/>
    <property type="project" value="InterPro"/>
</dbReference>
<name>A0A0F9RV80_9ZZZZ</name>
<comment type="caution">
    <text evidence="1">The sequence shown here is derived from an EMBL/GenBank/DDBJ whole genome shotgun (WGS) entry which is preliminary data.</text>
</comment>
<dbReference type="EMBL" id="LAZR01000954">
    <property type="protein sequence ID" value="KKN53872.1"/>
    <property type="molecule type" value="Genomic_DNA"/>
</dbReference>
<dbReference type="PANTHER" id="PTHR43019:SF62">
    <property type="entry name" value="SERINE ENDOPROTEASE DEGS"/>
    <property type="match status" value="1"/>
</dbReference>
<dbReference type="GO" id="GO:0004252">
    <property type="term" value="F:serine-type endopeptidase activity"/>
    <property type="evidence" value="ECO:0007669"/>
    <property type="project" value="InterPro"/>
</dbReference>